<organism evidence="2 3">
    <name type="scientific">Plenodomus tracheiphilus IPT5</name>
    <dbReference type="NCBI Taxonomy" id="1408161"/>
    <lineage>
        <taxon>Eukaryota</taxon>
        <taxon>Fungi</taxon>
        <taxon>Dikarya</taxon>
        <taxon>Ascomycota</taxon>
        <taxon>Pezizomycotina</taxon>
        <taxon>Dothideomycetes</taxon>
        <taxon>Pleosporomycetidae</taxon>
        <taxon>Pleosporales</taxon>
        <taxon>Pleosporineae</taxon>
        <taxon>Leptosphaeriaceae</taxon>
        <taxon>Plenodomus</taxon>
    </lineage>
</organism>
<protein>
    <submittedName>
        <fullName evidence="2">Uncharacterized protein</fullName>
    </submittedName>
</protein>
<name>A0A6A7AZ31_9PLEO</name>
<feature type="signal peptide" evidence="1">
    <location>
        <begin position="1"/>
        <end position="17"/>
    </location>
</feature>
<evidence type="ECO:0000256" key="1">
    <source>
        <dbReference type="SAM" id="SignalP"/>
    </source>
</evidence>
<dbReference type="Proteomes" id="UP000799423">
    <property type="component" value="Unassembled WGS sequence"/>
</dbReference>
<accession>A0A6A7AZ31</accession>
<sequence length="71" mass="7506">MKLTVITTAALITLATCAPLALVQVAPSADLLQSNNKIFGRQRLREGCRINNAKDDEAGLGIAGRLLKCSP</sequence>
<reference evidence="2" key="1">
    <citation type="submission" date="2020-01" db="EMBL/GenBank/DDBJ databases">
        <authorList>
            <consortium name="DOE Joint Genome Institute"/>
            <person name="Haridas S."/>
            <person name="Albert R."/>
            <person name="Binder M."/>
            <person name="Bloem J."/>
            <person name="Labutti K."/>
            <person name="Salamov A."/>
            <person name="Andreopoulos B."/>
            <person name="Baker S.E."/>
            <person name="Barry K."/>
            <person name="Bills G."/>
            <person name="Bluhm B.H."/>
            <person name="Cannon C."/>
            <person name="Castanera R."/>
            <person name="Culley D.E."/>
            <person name="Daum C."/>
            <person name="Ezra D."/>
            <person name="Gonzalez J.B."/>
            <person name="Henrissat B."/>
            <person name="Kuo A."/>
            <person name="Liang C."/>
            <person name="Lipzen A."/>
            <person name="Lutzoni F."/>
            <person name="Magnuson J."/>
            <person name="Mondo S."/>
            <person name="Nolan M."/>
            <person name="Ohm R."/>
            <person name="Pangilinan J."/>
            <person name="Park H.-J."/>
            <person name="Ramirez L."/>
            <person name="Alfaro M."/>
            <person name="Sun H."/>
            <person name="Tritt A."/>
            <person name="Yoshinaga Y."/>
            <person name="Zwiers L.-H."/>
            <person name="Turgeon B.G."/>
            <person name="Goodwin S.B."/>
            <person name="Spatafora J.W."/>
            <person name="Crous P.W."/>
            <person name="Grigoriev I.V."/>
        </authorList>
    </citation>
    <scope>NUCLEOTIDE SEQUENCE</scope>
    <source>
        <strain evidence="2">IPT5</strain>
    </source>
</reference>
<proteinExistence type="predicted"/>
<keyword evidence="1" id="KW-0732">Signal</keyword>
<feature type="chain" id="PRO_5025392467" evidence="1">
    <location>
        <begin position="18"/>
        <end position="71"/>
    </location>
</feature>
<dbReference type="AlphaFoldDB" id="A0A6A7AZ31"/>
<keyword evidence="3" id="KW-1185">Reference proteome</keyword>
<evidence type="ECO:0000313" key="3">
    <source>
        <dbReference type="Proteomes" id="UP000799423"/>
    </source>
</evidence>
<gene>
    <name evidence="2" type="ORF">T440DRAFT_167102</name>
</gene>
<dbReference type="EMBL" id="MU006317">
    <property type="protein sequence ID" value="KAF2848510.1"/>
    <property type="molecule type" value="Genomic_DNA"/>
</dbReference>
<evidence type="ECO:0000313" key="2">
    <source>
        <dbReference type="EMBL" id="KAF2848510.1"/>
    </source>
</evidence>